<protein>
    <submittedName>
        <fullName evidence="1">Uncharacterized protein</fullName>
    </submittedName>
</protein>
<proteinExistence type="predicted"/>
<dbReference type="Proteomes" id="UP000219482">
    <property type="component" value="Unassembled WGS sequence"/>
</dbReference>
<dbReference type="AlphaFoldDB" id="A0A286GG10"/>
<name>A0A286GG10_9ACTN</name>
<reference evidence="2" key="1">
    <citation type="submission" date="2017-09" db="EMBL/GenBank/DDBJ databases">
        <authorList>
            <person name="Varghese N."/>
            <person name="Submissions S."/>
        </authorList>
    </citation>
    <scope>NUCLEOTIDE SEQUENCE [LARGE SCALE GENOMIC DNA]</scope>
    <source>
        <strain evidence="2">DSM 44270</strain>
    </source>
</reference>
<accession>A0A286GG10</accession>
<evidence type="ECO:0000313" key="1">
    <source>
        <dbReference type="EMBL" id="SOD94438.1"/>
    </source>
</evidence>
<gene>
    <name evidence="1" type="ORF">SAMN06272739_0799</name>
</gene>
<evidence type="ECO:0000313" key="2">
    <source>
        <dbReference type="Proteomes" id="UP000219482"/>
    </source>
</evidence>
<dbReference type="EMBL" id="OCNK01000001">
    <property type="protein sequence ID" value="SOD94438.1"/>
    <property type="molecule type" value="Genomic_DNA"/>
</dbReference>
<sequence>MPPAVVKLNGIDSAVASVVVQSDHYLYQGSIIAEYAVNGQRSTVSLGNPKAPYRWAGGDVSDLVNSGDTWDWNPREDTWEQGIDLAAIYPR</sequence>
<keyword evidence="2" id="KW-1185">Reference proteome</keyword>
<organism evidence="1 2">
    <name type="scientific">Blastococcus haudaquaticus</name>
    <dbReference type="NCBI Taxonomy" id="1938745"/>
    <lineage>
        <taxon>Bacteria</taxon>
        <taxon>Bacillati</taxon>
        <taxon>Actinomycetota</taxon>
        <taxon>Actinomycetes</taxon>
        <taxon>Geodermatophilales</taxon>
        <taxon>Geodermatophilaceae</taxon>
        <taxon>Blastococcus</taxon>
    </lineage>
</organism>